<evidence type="ECO:0000313" key="2">
    <source>
        <dbReference type="EMBL" id="CAD8848900.1"/>
    </source>
</evidence>
<reference evidence="2" key="1">
    <citation type="submission" date="2021-01" db="EMBL/GenBank/DDBJ databases">
        <authorList>
            <person name="Corre E."/>
            <person name="Pelletier E."/>
            <person name="Niang G."/>
            <person name="Scheremetjew M."/>
            <person name="Finn R."/>
            <person name="Kale V."/>
            <person name="Holt S."/>
            <person name="Cochrane G."/>
            <person name="Meng A."/>
            <person name="Brown T."/>
            <person name="Cohen L."/>
        </authorList>
    </citation>
    <scope>NUCLEOTIDE SEQUENCE</scope>
</reference>
<proteinExistence type="predicted"/>
<feature type="coiled-coil region" evidence="1">
    <location>
        <begin position="1002"/>
        <end position="1067"/>
    </location>
</feature>
<sequence length="1619" mass="175644">MGEEMSDSVETTIKETEAAAAKAHSAIQAVRKQVTQRISEAKVFAPDARKVALAEYASLQDKINEAQKKLAPFMRVRKDHELKMDAQKVMGQVALKLGTAEVDVERVVGMVAGSSAEEDLKAAEASVLPVLQSLTSAMSFVTARLQNAQGTLKADLTAMQERGKESKQKLDDFRASLKQQMEQLQLQNMLQHGLKRTTEAEELLAATTQAEAPFLLKGSEVTGTEATEAIANCEEAARLAETAAVETKNFLKAKLADVQNFPEASRDVTAEELEQLQMRVEAVSQKVAAFKRETLSRKTSMLLAEVTSIVLQTEAAVRKTMELAVPLAMEHVEDTPVEKLKTAAEQTMEAERAAALLCAEAKKIIAGKQRAGQAKDTPSYTAELAKLQSRLNNSQTELMKQRKIALAGEKSWKNKQIVDEKEKELREVDDEIMRVEILTTPLGDERPSDDSIREMDAAVKSSQQKLSDVTKSLEKAAISAQGPLKTLLARLLAGAKKSQDKLDEIKSTTQEARERVACEAGIREAQGKLAAVETSFQQVSAAEVPYLKGIEILPVDEATQAVAASEAAIACVNQAIVEARTFLTGKSLEVRQFVDSVAKSGLKEIAALSKTIEGSVERLGQFKTETSARKRIAQQLLAKAKVAAAEEAVGKAILASAELASRGTDELSDEEARTIYQTLSSTEEEAQTKLDDAKAFVIDRQRKKESKDIAELTQLTGRLNDVQVNLAKAKATAAEHNQKFVAKRTLIEIAEVEKVAAAEVQKATEAVAPLVDGGGQSFVNDSMCKKILDALLEIGTQKSLSKEKLFTQINGAKDGKIAKAALIAYLEKLPELSAKPEVAFSKEQLQGIYGVFDPKAAGFVTKAAFVKMFEERLVCVHEITVTKDFDIDGTESIEKLQIDDIVEAVGEAKTDEKGTTRVKGKVVKNGTVGWITVQGNQGKQFLLELTRYVTFVRSTEKILAHAKTVTSEAASKVSEKTAFMKDVRSGPLAEAKVELAKVRPRVNALSSNLALLKKKVEEAKKQHSQREEFERKKAEEKKERKAAAEILKALIERVSRAQAAFKKFEEAAAPLAAAQESELSLVEAPLTVKKTVEGNTEVAAAVAESKDILNIHWAKVEAAKAGPWFEARQEMVDMLKQLDTIEKKAAGLVENVRTACETIAANILSKVSTALRASLAKSRKTSEVLYTQLAGDSGGLITDAALENYLGGLADITLSKEQKELLLSQVSVAGGVSRRGFFQMLERYFKCVKEIALTSQLDIKESTTKRKLEVGDVVLVLEGPTTDDLVGLTRIRAKAVSDGFEGWVTIKGNHGTPFLRETEKPSLAVLDEVSIENEFNSEVAKPVGTLKVGEVLEILEGPRKETKGCATRGRGCALSDGAKGWFTVTDKKGVSFATPGRSCYTCISTIALTNDMDIKDCRVVRKLDRGETMMVLEGPKDDATTGVTRIRVQSMKDQAEGWVTVRGNAGTVYAQESGRHYTITEEVQLQAAFASDSDKVRTLLKGESIDLTDGPKDEKAPDILRVKARALSTGTVGWVTLRAEALKAWGGQYKCSVAAPLHTKLASANAAVVRQLEVGEVVDLLEGPTLDKASELLRLRVVARSDGAVGWVNVSGVLESIAP</sequence>
<gene>
    <name evidence="2" type="ORF">NSCI0253_LOCUS23250</name>
</gene>
<evidence type="ECO:0000256" key="1">
    <source>
        <dbReference type="SAM" id="Coils"/>
    </source>
</evidence>
<accession>A0A7S1ABM5</accession>
<evidence type="ECO:0008006" key="3">
    <source>
        <dbReference type="Google" id="ProtNLM"/>
    </source>
</evidence>
<feature type="coiled-coil region" evidence="1">
    <location>
        <begin position="266"/>
        <end position="293"/>
    </location>
</feature>
<dbReference type="SUPFAM" id="SSF47473">
    <property type="entry name" value="EF-hand"/>
    <property type="match status" value="1"/>
</dbReference>
<keyword evidence="1" id="KW-0175">Coiled coil</keyword>
<feature type="coiled-coil region" evidence="1">
    <location>
        <begin position="384"/>
        <end position="438"/>
    </location>
</feature>
<feature type="coiled-coil region" evidence="1">
    <location>
        <begin position="712"/>
        <end position="739"/>
    </location>
</feature>
<dbReference type="EMBL" id="HBFQ01033086">
    <property type="protein sequence ID" value="CAD8848900.1"/>
    <property type="molecule type" value="Transcribed_RNA"/>
</dbReference>
<organism evidence="2">
    <name type="scientific">Noctiluca scintillans</name>
    <name type="common">Sea sparkle</name>
    <name type="synonym">Red tide dinoflagellate</name>
    <dbReference type="NCBI Taxonomy" id="2966"/>
    <lineage>
        <taxon>Eukaryota</taxon>
        <taxon>Sar</taxon>
        <taxon>Alveolata</taxon>
        <taxon>Dinophyceae</taxon>
        <taxon>Noctilucales</taxon>
        <taxon>Noctilucaceae</taxon>
        <taxon>Noctiluca</taxon>
    </lineage>
</organism>
<protein>
    <recommendedName>
        <fullName evidence="3">EF-hand domain-containing protein</fullName>
    </recommendedName>
</protein>
<feature type="coiled-coil region" evidence="1">
    <location>
        <begin position="13"/>
        <end position="69"/>
    </location>
</feature>
<dbReference type="InterPro" id="IPR011992">
    <property type="entry name" value="EF-hand-dom_pair"/>
</dbReference>
<name>A0A7S1ABM5_NOCSC</name>